<evidence type="ECO:0000256" key="5">
    <source>
        <dbReference type="ARBA" id="ARBA00023186"/>
    </source>
</evidence>
<dbReference type="EMBL" id="LJPT01000151">
    <property type="protein sequence ID" value="KPW44980.1"/>
    <property type="molecule type" value="Genomic_DNA"/>
</dbReference>
<evidence type="ECO:0000256" key="4">
    <source>
        <dbReference type="ARBA" id="ARBA00022764"/>
    </source>
</evidence>
<keyword evidence="3" id="KW-0732">Signal</keyword>
<keyword evidence="5" id="KW-0143">Chaperone</keyword>
<reference evidence="8 9" key="1">
    <citation type="submission" date="2015-09" db="EMBL/GenBank/DDBJ databases">
        <title>Genome announcement of multiple Pseudomonas syringae strains.</title>
        <authorList>
            <person name="Thakur S."/>
            <person name="Wang P.W."/>
            <person name="Gong Y."/>
            <person name="Weir B.S."/>
            <person name="Guttman D.S."/>
        </authorList>
    </citation>
    <scope>NUCLEOTIDE SEQUENCE [LARGE SCALE GENOMIC DNA]</scope>
    <source>
        <strain evidence="8 9">ICMP4303</strain>
    </source>
</reference>
<evidence type="ECO:0000313" key="8">
    <source>
        <dbReference type="EMBL" id="KPW44980.1"/>
    </source>
</evidence>
<comment type="subcellular location">
    <subcellularLocation>
        <location evidence="1">Periplasm</location>
    </subcellularLocation>
</comment>
<dbReference type="InterPro" id="IPR036316">
    <property type="entry name" value="Pili_assmbl_chap_C_dom_sf"/>
</dbReference>
<dbReference type="InterPro" id="IPR008962">
    <property type="entry name" value="PapD-like_sf"/>
</dbReference>
<dbReference type="PRINTS" id="PR00969">
    <property type="entry name" value="CHAPERONPILI"/>
</dbReference>
<dbReference type="SUPFAM" id="SSF49354">
    <property type="entry name" value="PapD-like"/>
    <property type="match status" value="1"/>
</dbReference>
<keyword evidence="4" id="KW-0574">Periplasm</keyword>
<dbReference type="PATRIC" id="fig|251702.3.peg.5729"/>
<organism evidence="8 9">
    <name type="scientific">Pseudomonas syringae pv. antirrhini</name>
    <dbReference type="NCBI Taxonomy" id="251702"/>
    <lineage>
        <taxon>Bacteria</taxon>
        <taxon>Pseudomonadati</taxon>
        <taxon>Pseudomonadota</taxon>
        <taxon>Gammaproteobacteria</taxon>
        <taxon>Pseudomonadales</taxon>
        <taxon>Pseudomonadaceae</taxon>
        <taxon>Pseudomonas</taxon>
    </lineage>
</organism>
<accession>A0A0P9J5C6</accession>
<dbReference type="Proteomes" id="UP000050425">
    <property type="component" value="Unassembled WGS sequence"/>
</dbReference>
<evidence type="ECO:0000256" key="3">
    <source>
        <dbReference type="ARBA" id="ARBA00022729"/>
    </source>
</evidence>
<dbReference type="Gene3D" id="2.60.40.10">
    <property type="entry name" value="Immunoglobulins"/>
    <property type="match status" value="2"/>
</dbReference>
<feature type="domain" description="Pili assembly chaperone C-terminal" evidence="7">
    <location>
        <begin position="203"/>
        <end position="263"/>
    </location>
</feature>
<dbReference type="GO" id="GO:0071555">
    <property type="term" value="P:cell wall organization"/>
    <property type="evidence" value="ECO:0007669"/>
    <property type="project" value="InterPro"/>
</dbReference>
<gene>
    <name evidence="8" type="ORF">ALO88_100194</name>
</gene>
<dbReference type="SUPFAM" id="SSF49584">
    <property type="entry name" value="Periplasmic chaperone C-domain"/>
    <property type="match status" value="1"/>
</dbReference>
<dbReference type="InterPro" id="IPR001829">
    <property type="entry name" value="Pili_assmbl_chaperone_bac"/>
</dbReference>
<evidence type="ECO:0000259" key="7">
    <source>
        <dbReference type="Pfam" id="PF02753"/>
    </source>
</evidence>
<dbReference type="InterPro" id="IPR050643">
    <property type="entry name" value="Periplasmic_pilus_chap"/>
</dbReference>
<evidence type="ECO:0000259" key="6">
    <source>
        <dbReference type="Pfam" id="PF00345"/>
    </source>
</evidence>
<dbReference type="InterPro" id="IPR016148">
    <property type="entry name" value="Pili_assmbl_chaperone_C"/>
</dbReference>
<comment type="similarity">
    <text evidence="2">Belongs to the periplasmic pilus chaperone family.</text>
</comment>
<evidence type="ECO:0000256" key="1">
    <source>
        <dbReference type="ARBA" id="ARBA00004418"/>
    </source>
</evidence>
<proteinExistence type="inferred from homology"/>
<evidence type="ECO:0000313" key="9">
    <source>
        <dbReference type="Proteomes" id="UP000050425"/>
    </source>
</evidence>
<dbReference type="PANTHER" id="PTHR30251">
    <property type="entry name" value="PILUS ASSEMBLY CHAPERONE"/>
    <property type="match status" value="1"/>
</dbReference>
<dbReference type="Pfam" id="PF02753">
    <property type="entry name" value="PapD_C"/>
    <property type="match status" value="1"/>
</dbReference>
<evidence type="ECO:0000256" key="2">
    <source>
        <dbReference type="ARBA" id="ARBA00007399"/>
    </source>
</evidence>
<protein>
    <submittedName>
        <fullName evidence="8">Chaperone protein PapD</fullName>
    </submittedName>
</protein>
<dbReference type="GO" id="GO:0030288">
    <property type="term" value="C:outer membrane-bounded periplasmic space"/>
    <property type="evidence" value="ECO:0007669"/>
    <property type="project" value="InterPro"/>
</dbReference>
<comment type="caution">
    <text evidence="8">The sequence shown here is derived from an EMBL/GenBank/DDBJ whole genome shotgun (WGS) entry which is preliminary data.</text>
</comment>
<dbReference type="InterPro" id="IPR013783">
    <property type="entry name" value="Ig-like_fold"/>
</dbReference>
<dbReference type="InterPro" id="IPR016147">
    <property type="entry name" value="Pili_assmbl_chaperone_N"/>
</dbReference>
<name>A0A0P9J5C6_9PSED</name>
<sequence length="275" mass="29473">MSQAAPLSTHPGPFTGLDVQGKTTMIGTICQQAVAKSALGLGMALAVLSIHIPVAEAALTVNATRVVFASEKRSTSVVISNPSDRPFAVQTWVNTTVDDTVTAVPFAPSPPLFRLNPGKQQQVQINGLPNDLPADRESLFFFNVQEIPQAESSQGNVLNIALRTRLKLFYRPAGLTDNPIARLKDLQWSIEQSNGKTRLVGINPTPFHVSFIRLEVTANGKTEKIAQAAMLAPFASQAYELGETKAEPGVQVVFSAINDYGGYSVPLTVPVTLAH</sequence>
<dbReference type="AlphaFoldDB" id="A0A0P9J5C6"/>
<dbReference type="PANTHER" id="PTHR30251:SF2">
    <property type="entry name" value="FIMBRIAL CHAPERONE YADV-RELATED"/>
    <property type="match status" value="1"/>
</dbReference>
<feature type="domain" description="Pili assembly chaperone N-terminal" evidence="6">
    <location>
        <begin position="59"/>
        <end position="175"/>
    </location>
</feature>
<dbReference type="Pfam" id="PF00345">
    <property type="entry name" value="PapD_N"/>
    <property type="match status" value="1"/>
</dbReference>